<dbReference type="AlphaFoldDB" id="A0A1Z5KHV2"/>
<dbReference type="Proteomes" id="UP000198406">
    <property type="component" value="Unassembled WGS sequence"/>
</dbReference>
<reference evidence="2 3" key="1">
    <citation type="journal article" date="2015" name="Plant Cell">
        <title>Oil accumulation by the oleaginous diatom Fistulifera solaris as revealed by the genome and transcriptome.</title>
        <authorList>
            <person name="Tanaka T."/>
            <person name="Maeda Y."/>
            <person name="Veluchamy A."/>
            <person name="Tanaka M."/>
            <person name="Abida H."/>
            <person name="Marechal E."/>
            <person name="Bowler C."/>
            <person name="Muto M."/>
            <person name="Sunaga Y."/>
            <person name="Tanaka M."/>
            <person name="Yoshino T."/>
            <person name="Taniguchi T."/>
            <person name="Fukuda Y."/>
            <person name="Nemoto M."/>
            <person name="Matsumoto M."/>
            <person name="Wong P.S."/>
            <person name="Aburatani S."/>
            <person name="Fujibuchi W."/>
        </authorList>
    </citation>
    <scope>NUCLEOTIDE SEQUENCE [LARGE SCALE GENOMIC DNA]</scope>
    <source>
        <strain evidence="2 3">JPCC DA0580</strain>
    </source>
</reference>
<feature type="domain" description="SGNH hydrolase-type esterase" evidence="1">
    <location>
        <begin position="236"/>
        <end position="409"/>
    </location>
</feature>
<dbReference type="InParanoid" id="A0A1Z5KHV2"/>
<dbReference type="InterPro" id="IPR036514">
    <property type="entry name" value="SGNH_hydro_sf"/>
</dbReference>
<dbReference type="InterPro" id="IPR013830">
    <property type="entry name" value="SGNH_hydro"/>
</dbReference>
<dbReference type="PANTHER" id="PTHR14209:SF19">
    <property type="entry name" value="ISOAMYL ACETATE-HYDROLYZING ESTERASE 1 HOMOLOG"/>
    <property type="match status" value="1"/>
</dbReference>
<protein>
    <recommendedName>
        <fullName evidence="1">SGNH hydrolase-type esterase domain-containing protein</fullName>
    </recommendedName>
</protein>
<dbReference type="SUPFAM" id="SSF52266">
    <property type="entry name" value="SGNH hydrolase"/>
    <property type="match status" value="1"/>
</dbReference>
<evidence type="ECO:0000313" key="3">
    <source>
        <dbReference type="Proteomes" id="UP000198406"/>
    </source>
</evidence>
<evidence type="ECO:0000313" key="2">
    <source>
        <dbReference type="EMBL" id="GAX25807.1"/>
    </source>
</evidence>
<accession>A0A1Z5KHV2</accession>
<keyword evidence="3" id="KW-1185">Reference proteome</keyword>
<organism evidence="2 3">
    <name type="scientific">Fistulifera solaris</name>
    <name type="common">Oleaginous diatom</name>
    <dbReference type="NCBI Taxonomy" id="1519565"/>
    <lineage>
        <taxon>Eukaryota</taxon>
        <taxon>Sar</taxon>
        <taxon>Stramenopiles</taxon>
        <taxon>Ochrophyta</taxon>
        <taxon>Bacillariophyta</taxon>
        <taxon>Bacillariophyceae</taxon>
        <taxon>Bacillariophycidae</taxon>
        <taxon>Naviculales</taxon>
        <taxon>Naviculaceae</taxon>
        <taxon>Fistulifera</taxon>
    </lineage>
</organism>
<dbReference type="PANTHER" id="PTHR14209">
    <property type="entry name" value="ISOAMYL ACETATE-HYDROLYZING ESTERASE 1"/>
    <property type="match status" value="1"/>
</dbReference>
<evidence type="ECO:0000259" key="1">
    <source>
        <dbReference type="Pfam" id="PF13472"/>
    </source>
</evidence>
<name>A0A1Z5KHV2_FISSO</name>
<dbReference type="EMBL" id="BDSP01000232">
    <property type="protein sequence ID" value="GAX25807.1"/>
    <property type="molecule type" value="Genomic_DNA"/>
</dbReference>
<dbReference type="InterPro" id="IPR045136">
    <property type="entry name" value="Iah1-like"/>
</dbReference>
<proteinExistence type="predicted"/>
<gene>
    <name evidence="2" type="ORF">FisN_9Lh008</name>
</gene>
<dbReference type="Gene3D" id="3.40.50.1110">
    <property type="entry name" value="SGNH hydrolase"/>
    <property type="match status" value="1"/>
</dbReference>
<comment type="caution">
    <text evidence="2">The sequence shown here is derived from an EMBL/GenBank/DDBJ whole genome shotgun (WGS) entry which is preliminary data.</text>
</comment>
<dbReference type="Pfam" id="PF13472">
    <property type="entry name" value="Lipase_GDSL_2"/>
    <property type="match status" value="1"/>
</dbReference>
<dbReference type="OrthoDB" id="671439at2759"/>
<sequence>MVRGEKQWTIERTKHNRRRVREKMCSHTSGTTCPEFFSSGRTLTAEDIRAIDSCRANKEEDVAEMTQENGWWVSKTTAEGKEELEFRNKGLLHWEARQMEWLHRSNYNEQYRRPVNVERSLSLVVSICNDLEWSDSDKHDSDSCTLCFIGIVLSERSRLRVGLWIKKVAVSFDEESVTQFGYEHEDIVEGFTIGSNREIQTRVGHDTQPLRPIRRSTVQESYFHYRPSIWLFGCDDTAQAFTGWAGTIAHAYSQRADVFNRGYDGYNTLHALHVFPRIFGKTEHTVLYVTVWFGLHDASLGSRHVSLTEYIDNVKCILKKFRILQRSSFPILLLTPAPVNEAAPRFEKLSDSYSNDRAREYGEALKEVASLDENCAVVDVWECLDGDSTERSLYLQDNGIHLSDEGHARVADATLSIVKRIFPYAYPMEYNDDGEPILRTGVDREQSTWKDLVRYYTRLKPLLILDKILRLTFGLERVHLQRKVEESFLVFCFIFRINVVIIGAKIQGD</sequence>